<name>A0A2P2L8L0_RHIMU</name>
<dbReference type="AlphaFoldDB" id="A0A2P2L8L0"/>
<accession>A0A2P2L8L0</accession>
<proteinExistence type="predicted"/>
<evidence type="ECO:0000313" key="1">
    <source>
        <dbReference type="EMBL" id="MBX14313.1"/>
    </source>
</evidence>
<sequence length="45" mass="5262">MSNFVDICAPSKPLLFIWLYVVCRNQIYLYQCSNIGPSRCWNPHA</sequence>
<dbReference type="EMBL" id="GGEC01033829">
    <property type="protein sequence ID" value="MBX14313.1"/>
    <property type="molecule type" value="Transcribed_RNA"/>
</dbReference>
<protein>
    <submittedName>
        <fullName evidence="1">Exosome complex component RRP41 isoform X2</fullName>
    </submittedName>
</protein>
<organism evidence="1">
    <name type="scientific">Rhizophora mucronata</name>
    <name type="common">Asiatic mangrove</name>
    <dbReference type="NCBI Taxonomy" id="61149"/>
    <lineage>
        <taxon>Eukaryota</taxon>
        <taxon>Viridiplantae</taxon>
        <taxon>Streptophyta</taxon>
        <taxon>Embryophyta</taxon>
        <taxon>Tracheophyta</taxon>
        <taxon>Spermatophyta</taxon>
        <taxon>Magnoliopsida</taxon>
        <taxon>eudicotyledons</taxon>
        <taxon>Gunneridae</taxon>
        <taxon>Pentapetalae</taxon>
        <taxon>rosids</taxon>
        <taxon>fabids</taxon>
        <taxon>Malpighiales</taxon>
        <taxon>Rhizophoraceae</taxon>
        <taxon>Rhizophora</taxon>
    </lineage>
</organism>
<reference evidence="1" key="1">
    <citation type="submission" date="2018-02" db="EMBL/GenBank/DDBJ databases">
        <title>Rhizophora mucronata_Transcriptome.</title>
        <authorList>
            <person name="Meera S.P."/>
            <person name="Sreeshan A."/>
            <person name="Augustine A."/>
        </authorList>
    </citation>
    <scope>NUCLEOTIDE SEQUENCE</scope>
    <source>
        <tissue evidence="1">Leaf</tissue>
    </source>
</reference>